<reference evidence="1" key="1">
    <citation type="journal article" date="2021" name="PeerJ">
        <title>Extensive microbial diversity within the chicken gut microbiome revealed by metagenomics and culture.</title>
        <authorList>
            <person name="Gilroy R."/>
            <person name="Ravi A."/>
            <person name="Getino M."/>
            <person name="Pursley I."/>
            <person name="Horton D.L."/>
            <person name="Alikhan N.F."/>
            <person name="Baker D."/>
            <person name="Gharbi K."/>
            <person name="Hall N."/>
            <person name="Watson M."/>
            <person name="Adriaenssens E.M."/>
            <person name="Foster-Nyarko E."/>
            <person name="Jarju S."/>
            <person name="Secka A."/>
            <person name="Antonio M."/>
            <person name="Oren A."/>
            <person name="Chaudhuri R.R."/>
            <person name="La Ragione R."/>
            <person name="Hildebrand F."/>
            <person name="Pallen M.J."/>
        </authorList>
    </citation>
    <scope>NUCLEOTIDE SEQUENCE</scope>
    <source>
        <strain evidence="1">ChiSxjej3B15-24422</strain>
    </source>
</reference>
<evidence type="ECO:0000313" key="2">
    <source>
        <dbReference type="Proteomes" id="UP000824007"/>
    </source>
</evidence>
<reference evidence="1" key="2">
    <citation type="submission" date="2021-04" db="EMBL/GenBank/DDBJ databases">
        <authorList>
            <person name="Gilroy R."/>
        </authorList>
    </citation>
    <scope>NUCLEOTIDE SEQUENCE</scope>
    <source>
        <strain evidence="1">ChiSxjej3B15-24422</strain>
    </source>
</reference>
<evidence type="ECO:0008006" key="3">
    <source>
        <dbReference type="Google" id="ProtNLM"/>
    </source>
</evidence>
<dbReference type="InterPro" id="IPR016195">
    <property type="entry name" value="Pol/histidinol_Pase-like"/>
</dbReference>
<proteinExistence type="predicted"/>
<protein>
    <recommendedName>
        <fullName evidence="3">PHP domain-containing protein</fullName>
    </recommendedName>
</protein>
<sequence>MKMDFHTHGKLAKKLPFSEVYTSWLFTEAGKAGLDAVCLTEHFNTLGFDRIYGYITENSEKDGDTFLMDGLRIFPGMETDMAEGGHILSIGPADAILELNRRLEPHKEKGSFLPFAQLLSLFREYPVMVGAGHPFRGMEEETGNIPRLPAALLSGFDFIDLNGKDLAENAQKTIDRTKSFGELLGKPVVTGSDTHQAFQYGCVHTDFAEEISTFARLREKMNAGEYTICIEPTLPFQVRTASMLKKALKQIHSLGGDYVEVLVSE</sequence>
<accession>A0A9D2C6G9</accession>
<dbReference type="SUPFAM" id="SSF89550">
    <property type="entry name" value="PHP domain-like"/>
    <property type="match status" value="1"/>
</dbReference>
<evidence type="ECO:0000313" key="1">
    <source>
        <dbReference type="EMBL" id="HIY59366.1"/>
    </source>
</evidence>
<dbReference type="EMBL" id="DXDD01000019">
    <property type="protein sequence ID" value="HIY59366.1"/>
    <property type="molecule type" value="Genomic_DNA"/>
</dbReference>
<name>A0A9D2C6G9_9FIRM</name>
<dbReference type="Proteomes" id="UP000824007">
    <property type="component" value="Unassembled WGS sequence"/>
</dbReference>
<dbReference type="AlphaFoldDB" id="A0A9D2C6G9"/>
<dbReference type="Gene3D" id="3.20.20.140">
    <property type="entry name" value="Metal-dependent hydrolases"/>
    <property type="match status" value="1"/>
</dbReference>
<gene>
    <name evidence="1" type="ORF">H9831_01585</name>
</gene>
<comment type="caution">
    <text evidence="1">The sequence shown here is derived from an EMBL/GenBank/DDBJ whole genome shotgun (WGS) entry which is preliminary data.</text>
</comment>
<dbReference type="Pfam" id="PF13263">
    <property type="entry name" value="PHP_C"/>
    <property type="match status" value="1"/>
</dbReference>
<organism evidence="1 2">
    <name type="scientific">Candidatus Eisenbergiella pullistercoris</name>
    <dbReference type="NCBI Taxonomy" id="2838555"/>
    <lineage>
        <taxon>Bacteria</taxon>
        <taxon>Bacillati</taxon>
        <taxon>Bacillota</taxon>
        <taxon>Clostridia</taxon>
        <taxon>Lachnospirales</taxon>
        <taxon>Lachnospiraceae</taxon>
        <taxon>Eisenbergiella</taxon>
    </lineage>
</organism>